<evidence type="ECO:0008006" key="4">
    <source>
        <dbReference type="Google" id="ProtNLM"/>
    </source>
</evidence>
<feature type="region of interest" description="Disordered" evidence="1">
    <location>
        <begin position="198"/>
        <end position="259"/>
    </location>
</feature>
<dbReference type="AlphaFoldDB" id="A0AAW1PEI4"/>
<feature type="region of interest" description="Disordered" evidence="1">
    <location>
        <begin position="1"/>
        <end position="41"/>
    </location>
</feature>
<feature type="compositionally biased region" description="Polar residues" evidence="1">
    <location>
        <begin position="250"/>
        <end position="259"/>
    </location>
</feature>
<protein>
    <recommendedName>
        <fullName evidence="4">Late embryogenesis abundant protein</fullName>
    </recommendedName>
</protein>
<accession>A0AAW1PEI4</accession>
<sequence>MSSNNSIRGLNVTVDQALDTRPAVRDMPSAEPHADGAQAQVDKFQTRLEDLVSKQIQSGDQQGAQRLQETVAACVAEARQTAKLQDAVARAIELITKEVDASGMPSTEATGKQASGAGASGVSGAVKQAGQALGNAIQKTVGGQAVEFLHEEEDTYCVQTAISPLHATERAKHVREEQQQHMLEHANQLNVVKPVDRRQRPVASGTPMPQGAKGDGPAEPAADSGVNLNTWQTGAPMKETQGAKAAAHKNMQQVLDSED</sequence>
<evidence type="ECO:0000313" key="2">
    <source>
        <dbReference type="EMBL" id="KAK9811856.1"/>
    </source>
</evidence>
<feature type="compositionally biased region" description="Low complexity" evidence="1">
    <location>
        <begin position="111"/>
        <end position="122"/>
    </location>
</feature>
<name>A0AAW1PEI4_9CHLO</name>
<proteinExistence type="predicted"/>
<organism evidence="2 3">
    <name type="scientific">[Myrmecia] bisecta</name>
    <dbReference type="NCBI Taxonomy" id="41462"/>
    <lineage>
        <taxon>Eukaryota</taxon>
        <taxon>Viridiplantae</taxon>
        <taxon>Chlorophyta</taxon>
        <taxon>core chlorophytes</taxon>
        <taxon>Trebouxiophyceae</taxon>
        <taxon>Trebouxiales</taxon>
        <taxon>Trebouxiaceae</taxon>
        <taxon>Myrmecia</taxon>
    </lineage>
</organism>
<comment type="caution">
    <text evidence="2">The sequence shown here is derived from an EMBL/GenBank/DDBJ whole genome shotgun (WGS) entry which is preliminary data.</text>
</comment>
<evidence type="ECO:0000256" key="1">
    <source>
        <dbReference type="SAM" id="MobiDB-lite"/>
    </source>
</evidence>
<gene>
    <name evidence="2" type="ORF">WJX72_011260</name>
</gene>
<dbReference type="EMBL" id="JALJOR010000009">
    <property type="protein sequence ID" value="KAK9811856.1"/>
    <property type="molecule type" value="Genomic_DNA"/>
</dbReference>
<evidence type="ECO:0000313" key="3">
    <source>
        <dbReference type="Proteomes" id="UP001489004"/>
    </source>
</evidence>
<dbReference type="Proteomes" id="UP001489004">
    <property type="component" value="Unassembled WGS sequence"/>
</dbReference>
<feature type="region of interest" description="Disordered" evidence="1">
    <location>
        <begin position="102"/>
        <end position="122"/>
    </location>
</feature>
<keyword evidence="3" id="KW-1185">Reference proteome</keyword>
<reference evidence="2 3" key="1">
    <citation type="journal article" date="2024" name="Nat. Commun.">
        <title>Phylogenomics reveals the evolutionary origins of lichenization in chlorophyte algae.</title>
        <authorList>
            <person name="Puginier C."/>
            <person name="Libourel C."/>
            <person name="Otte J."/>
            <person name="Skaloud P."/>
            <person name="Haon M."/>
            <person name="Grisel S."/>
            <person name="Petersen M."/>
            <person name="Berrin J.G."/>
            <person name="Delaux P.M."/>
            <person name="Dal Grande F."/>
            <person name="Keller J."/>
        </authorList>
    </citation>
    <scope>NUCLEOTIDE SEQUENCE [LARGE SCALE GENOMIC DNA]</scope>
    <source>
        <strain evidence="2 3">SAG 2043</strain>
    </source>
</reference>